<name>A0AAE1B1E1_9GAST</name>
<dbReference type="Proteomes" id="UP001283361">
    <property type="component" value="Unassembled WGS sequence"/>
</dbReference>
<protein>
    <submittedName>
        <fullName evidence="2">Uncharacterized protein</fullName>
    </submittedName>
</protein>
<reference evidence="2" key="1">
    <citation type="journal article" date="2023" name="G3 (Bethesda)">
        <title>A reference genome for the long-term kleptoplast-retaining sea slug Elysia crispata morphotype clarki.</title>
        <authorList>
            <person name="Eastman K.E."/>
            <person name="Pendleton A.L."/>
            <person name="Shaikh M.A."/>
            <person name="Suttiyut T."/>
            <person name="Ogas R."/>
            <person name="Tomko P."/>
            <person name="Gavelis G."/>
            <person name="Widhalm J.R."/>
            <person name="Wisecaver J.H."/>
        </authorList>
    </citation>
    <scope>NUCLEOTIDE SEQUENCE</scope>
    <source>
        <strain evidence="2">ECLA1</strain>
    </source>
</reference>
<evidence type="ECO:0000313" key="2">
    <source>
        <dbReference type="EMBL" id="KAK3797812.1"/>
    </source>
</evidence>
<proteinExistence type="predicted"/>
<feature type="compositionally biased region" description="Polar residues" evidence="1">
    <location>
        <begin position="159"/>
        <end position="175"/>
    </location>
</feature>
<dbReference type="EMBL" id="JAWDGP010000740">
    <property type="protein sequence ID" value="KAK3797812.1"/>
    <property type="molecule type" value="Genomic_DNA"/>
</dbReference>
<gene>
    <name evidence="2" type="ORF">RRG08_052412</name>
</gene>
<evidence type="ECO:0000313" key="3">
    <source>
        <dbReference type="Proteomes" id="UP001283361"/>
    </source>
</evidence>
<evidence type="ECO:0000256" key="1">
    <source>
        <dbReference type="SAM" id="MobiDB-lite"/>
    </source>
</evidence>
<comment type="caution">
    <text evidence="2">The sequence shown here is derived from an EMBL/GenBank/DDBJ whole genome shotgun (WGS) entry which is preliminary data.</text>
</comment>
<feature type="region of interest" description="Disordered" evidence="1">
    <location>
        <begin position="157"/>
        <end position="182"/>
    </location>
</feature>
<organism evidence="2 3">
    <name type="scientific">Elysia crispata</name>
    <name type="common">lettuce slug</name>
    <dbReference type="NCBI Taxonomy" id="231223"/>
    <lineage>
        <taxon>Eukaryota</taxon>
        <taxon>Metazoa</taxon>
        <taxon>Spiralia</taxon>
        <taxon>Lophotrochozoa</taxon>
        <taxon>Mollusca</taxon>
        <taxon>Gastropoda</taxon>
        <taxon>Heterobranchia</taxon>
        <taxon>Euthyneura</taxon>
        <taxon>Panpulmonata</taxon>
        <taxon>Sacoglossa</taxon>
        <taxon>Placobranchoidea</taxon>
        <taxon>Plakobranchidae</taxon>
        <taxon>Elysia</taxon>
    </lineage>
</organism>
<sequence length="182" mass="20257">MCVILYQYCREINEFREIGNRPSPVVLFSPTRLLHYLELTRVLHNLKQTRVLHNLKQIRVSRENPCSQLSRVTTNPTASPLLALGGPDTTVCLVTAETTNSQLTAGSRGMYSAVIRAFHCRQTGQPPHGKKIKWAALILNLSTRTTSINNRSALFPSTPHKTQARTGYDTCNSPGQPIPALH</sequence>
<dbReference type="AlphaFoldDB" id="A0AAE1B1E1"/>
<keyword evidence="3" id="KW-1185">Reference proteome</keyword>
<accession>A0AAE1B1E1</accession>